<dbReference type="PANTHER" id="PTHR30055">
    <property type="entry name" value="HTH-TYPE TRANSCRIPTIONAL REGULATOR RUTR"/>
    <property type="match status" value="1"/>
</dbReference>
<accession>A0A3N1CZS8</accession>
<dbReference type="PROSITE" id="PS50977">
    <property type="entry name" value="HTH_TETR_2"/>
    <property type="match status" value="1"/>
</dbReference>
<dbReference type="AlphaFoldDB" id="A0A3N1CZS8"/>
<name>A0A3N1CZS8_9ACTN</name>
<evidence type="ECO:0000256" key="4">
    <source>
        <dbReference type="PROSITE-ProRule" id="PRU00335"/>
    </source>
</evidence>
<protein>
    <submittedName>
        <fullName evidence="6">TetR family transcriptional regulator</fullName>
    </submittedName>
</protein>
<keyword evidence="7" id="KW-1185">Reference proteome</keyword>
<dbReference type="GO" id="GO:0000976">
    <property type="term" value="F:transcription cis-regulatory region binding"/>
    <property type="evidence" value="ECO:0007669"/>
    <property type="project" value="TreeGrafter"/>
</dbReference>
<dbReference type="Proteomes" id="UP000272400">
    <property type="component" value="Unassembled WGS sequence"/>
</dbReference>
<evidence type="ECO:0000256" key="3">
    <source>
        <dbReference type="ARBA" id="ARBA00023163"/>
    </source>
</evidence>
<keyword evidence="2 4" id="KW-0238">DNA-binding</keyword>
<proteinExistence type="predicted"/>
<dbReference type="InterPro" id="IPR009057">
    <property type="entry name" value="Homeodomain-like_sf"/>
</dbReference>
<organism evidence="6 7">
    <name type="scientific">Actinocorallia herbida</name>
    <dbReference type="NCBI Taxonomy" id="58109"/>
    <lineage>
        <taxon>Bacteria</taxon>
        <taxon>Bacillati</taxon>
        <taxon>Actinomycetota</taxon>
        <taxon>Actinomycetes</taxon>
        <taxon>Streptosporangiales</taxon>
        <taxon>Thermomonosporaceae</taxon>
        <taxon>Actinocorallia</taxon>
    </lineage>
</organism>
<dbReference type="PANTHER" id="PTHR30055:SF234">
    <property type="entry name" value="HTH-TYPE TRANSCRIPTIONAL REGULATOR BETI"/>
    <property type="match status" value="1"/>
</dbReference>
<evidence type="ECO:0000259" key="5">
    <source>
        <dbReference type="PROSITE" id="PS50977"/>
    </source>
</evidence>
<dbReference type="EMBL" id="RJKE01000001">
    <property type="protein sequence ID" value="ROO86787.1"/>
    <property type="molecule type" value="Genomic_DNA"/>
</dbReference>
<comment type="caution">
    <text evidence="6">The sequence shown here is derived from an EMBL/GenBank/DDBJ whole genome shotgun (WGS) entry which is preliminary data.</text>
</comment>
<feature type="domain" description="HTH tetR-type" evidence="5">
    <location>
        <begin position="73"/>
        <end position="133"/>
    </location>
</feature>
<feature type="DNA-binding region" description="H-T-H motif" evidence="4">
    <location>
        <begin position="96"/>
        <end position="115"/>
    </location>
</feature>
<keyword evidence="3" id="KW-0804">Transcription</keyword>
<dbReference type="RefSeq" id="WP_123666153.1">
    <property type="nucleotide sequence ID" value="NZ_RJKE01000001.1"/>
</dbReference>
<reference evidence="6 7" key="1">
    <citation type="submission" date="2018-11" db="EMBL/GenBank/DDBJ databases">
        <title>Sequencing the genomes of 1000 actinobacteria strains.</title>
        <authorList>
            <person name="Klenk H.-P."/>
        </authorList>
    </citation>
    <scope>NUCLEOTIDE SEQUENCE [LARGE SCALE GENOMIC DNA]</scope>
    <source>
        <strain evidence="6 7">DSM 44254</strain>
    </source>
</reference>
<dbReference type="Pfam" id="PF00440">
    <property type="entry name" value="TetR_N"/>
    <property type="match status" value="1"/>
</dbReference>
<dbReference type="SUPFAM" id="SSF46689">
    <property type="entry name" value="Homeodomain-like"/>
    <property type="match status" value="1"/>
</dbReference>
<dbReference type="InterPro" id="IPR050109">
    <property type="entry name" value="HTH-type_TetR-like_transc_reg"/>
</dbReference>
<dbReference type="InterPro" id="IPR001647">
    <property type="entry name" value="HTH_TetR"/>
</dbReference>
<evidence type="ECO:0000313" key="6">
    <source>
        <dbReference type="EMBL" id="ROO86787.1"/>
    </source>
</evidence>
<dbReference type="GO" id="GO:0003700">
    <property type="term" value="F:DNA-binding transcription factor activity"/>
    <property type="evidence" value="ECO:0007669"/>
    <property type="project" value="TreeGrafter"/>
</dbReference>
<evidence type="ECO:0000256" key="1">
    <source>
        <dbReference type="ARBA" id="ARBA00023015"/>
    </source>
</evidence>
<dbReference type="Gene3D" id="1.10.357.10">
    <property type="entry name" value="Tetracycline Repressor, domain 2"/>
    <property type="match status" value="1"/>
</dbReference>
<keyword evidence="1" id="KW-0805">Transcription regulation</keyword>
<gene>
    <name evidence="6" type="ORF">EDD29_4367</name>
</gene>
<sequence>MTGATDAAVTPDLVEAAVRAAERLGKDVADVPVVAIAREAGISRSTLLRRLGGTRHALDDAVRATGVDPGGQSPVRERAIEAGAVLISGQGLAGLTLEAVAAVAQCSVHSLYVTFGGRDELLHAIFDRYSPALDLEEAIAEADGDLARAVHGFYRVLAATFTREPRIVPAIIAQSLALQTDEGIVEMARYLGPRLFGGLDGWLRGEVDAGRLRDFPTSLLIHQMTGPLLHYFLFRPVGEHIPGLRLADLDQACTVFAESFLRSFALPGD</sequence>
<dbReference type="OrthoDB" id="3467435at2"/>
<evidence type="ECO:0000256" key="2">
    <source>
        <dbReference type="ARBA" id="ARBA00023125"/>
    </source>
</evidence>
<evidence type="ECO:0000313" key="7">
    <source>
        <dbReference type="Proteomes" id="UP000272400"/>
    </source>
</evidence>